<evidence type="ECO:0000313" key="2">
    <source>
        <dbReference type="Proteomes" id="UP000250275"/>
    </source>
</evidence>
<accession>A0A310SI07</accession>
<protein>
    <submittedName>
        <fullName evidence="1">Uncharacterized protein</fullName>
    </submittedName>
</protein>
<name>A0A310SI07_9HYME</name>
<dbReference type="Proteomes" id="UP000250275">
    <property type="component" value="Unassembled WGS sequence"/>
</dbReference>
<organism evidence="1 2">
    <name type="scientific">Eufriesea mexicana</name>
    <dbReference type="NCBI Taxonomy" id="516756"/>
    <lineage>
        <taxon>Eukaryota</taxon>
        <taxon>Metazoa</taxon>
        <taxon>Ecdysozoa</taxon>
        <taxon>Arthropoda</taxon>
        <taxon>Hexapoda</taxon>
        <taxon>Insecta</taxon>
        <taxon>Pterygota</taxon>
        <taxon>Neoptera</taxon>
        <taxon>Endopterygota</taxon>
        <taxon>Hymenoptera</taxon>
        <taxon>Apocrita</taxon>
        <taxon>Aculeata</taxon>
        <taxon>Apoidea</taxon>
        <taxon>Anthophila</taxon>
        <taxon>Apidae</taxon>
        <taxon>Eufriesea</taxon>
    </lineage>
</organism>
<dbReference type="AlphaFoldDB" id="A0A310SI07"/>
<evidence type="ECO:0000313" key="1">
    <source>
        <dbReference type="EMBL" id="OAD58591.1"/>
    </source>
</evidence>
<dbReference type="EMBL" id="KQ760945">
    <property type="protein sequence ID" value="OAD58591.1"/>
    <property type="molecule type" value="Genomic_DNA"/>
</dbReference>
<gene>
    <name evidence="1" type="ORF">WN48_10677</name>
</gene>
<reference evidence="1 2" key="1">
    <citation type="submission" date="2015-07" db="EMBL/GenBank/DDBJ databases">
        <title>The genome of Eufriesea mexicana.</title>
        <authorList>
            <person name="Pan H."/>
            <person name="Kapheim K."/>
        </authorList>
    </citation>
    <scope>NUCLEOTIDE SEQUENCE [LARGE SCALE GENOMIC DNA]</scope>
    <source>
        <strain evidence="1">0111107269</strain>
        <tissue evidence="1">Whole body</tissue>
    </source>
</reference>
<sequence length="67" mass="8010">MLENRVRYIRFRWSHVLRWRSIIVKCFSTRSKFGDALKEKTINALVAAPNKNRGQYLRNQASACKRR</sequence>
<keyword evidence="2" id="KW-1185">Reference proteome</keyword>
<proteinExistence type="predicted"/>